<keyword evidence="2" id="KW-1133">Transmembrane helix</keyword>
<evidence type="ECO:0000313" key="4">
    <source>
        <dbReference type="Proteomes" id="UP000631114"/>
    </source>
</evidence>
<organism evidence="3 4">
    <name type="scientific">Coptis chinensis</name>
    <dbReference type="NCBI Taxonomy" id="261450"/>
    <lineage>
        <taxon>Eukaryota</taxon>
        <taxon>Viridiplantae</taxon>
        <taxon>Streptophyta</taxon>
        <taxon>Embryophyta</taxon>
        <taxon>Tracheophyta</taxon>
        <taxon>Spermatophyta</taxon>
        <taxon>Magnoliopsida</taxon>
        <taxon>Ranunculales</taxon>
        <taxon>Ranunculaceae</taxon>
        <taxon>Coptidoideae</taxon>
        <taxon>Coptis</taxon>
    </lineage>
</organism>
<evidence type="ECO:0000256" key="1">
    <source>
        <dbReference type="SAM" id="MobiDB-lite"/>
    </source>
</evidence>
<feature type="compositionally biased region" description="Polar residues" evidence="1">
    <location>
        <begin position="993"/>
        <end position="1005"/>
    </location>
</feature>
<feature type="transmembrane region" description="Helical" evidence="2">
    <location>
        <begin position="844"/>
        <end position="864"/>
    </location>
</feature>
<keyword evidence="2" id="KW-0812">Transmembrane</keyword>
<name>A0A835IY83_9MAGN</name>
<dbReference type="AlphaFoldDB" id="A0A835IY83"/>
<proteinExistence type="predicted"/>
<dbReference type="Proteomes" id="UP000631114">
    <property type="component" value="Unassembled WGS sequence"/>
</dbReference>
<comment type="caution">
    <text evidence="3">The sequence shown here is derived from an EMBL/GenBank/DDBJ whole genome shotgun (WGS) entry which is preliminary data.</text>
</comment>
<protein>
    <recommendedName>
        <fullName evidence="5">Bacterial Ig-like domain-containing protein</fullName>
    </recommendedName>
</protein>
<dbReference type="OrthoDB" id="1936312at2759"/>
<accession>A0A835IY83</accession>
<evidence type="ECO:0008006" key="5">
    <source>
        <dbReference type="Google" id="ProtNLM"/>
    </source>
</evidence>
<feature type="region of interest" description="Disordered" evidence="1">
    <location>
        <begin position="993"/>
        <end position="1067"/>
    </location>
</feature>
<feature type="transmembrane region" description="Helical" evidence="2">
    <location>
        <begin position="876"/>
        <end position="898"/>
    </location>
</feature>
<keyword evidence="2" id="KW-0472">Membrane</keyword>
<gene>
    <name evidence="3" type="ORF">IFM89_027686</name>
</gene>
<dbReference type="PANTHER" id="PTHR34677:SF3">
    <property type="entry name" value="BACTERIAL IG-LIKE DOMAIN-CONTAINING PROTEIN"/>
    <property type="match status" value="1"/>
</dbReference>
<evidence type="ECO:0000256" key="2">
    <source>
        <dbReference type="SAM" id="Phobius"/>
    </source>
</evidence>
<evidence type="ECO:0000313" key="3">
    <source>
        <dbReference type="EMBL" id="KAF9625909.1"/>
    </source>
</evidence>
<feature type="transmembrane region" description="Helical" evidence="2">
    <location>
        <begin position="649"/>
        <end position="671"/>
    </location>
</feature>
<reference evidence="3 4" key="1">
    <citation type="submission" date="2020-10" db="EMBL/GenBank/DDBJ databases">
        <title>The Coptis chinensis genome and diversification of protoberbering-type alkaloids.</title>
        <authorList>
            <person name="Wang B."/>
            <person name="Shu S."/>
            <person name="Song C."/>
            <person name="Liu Y."/>
        </authorList>
    </citation>
    <scope>NUCLEOTIDE SEQUENCE [LARGE SCALE GENOMIC DNA]</scope>
    <source>
        <strain evidence="3">HL-2020</strain>
        <tissue evidence="3">Leaf</tissue>
    </source>
</reference>
<sequence length="1067" mass="118425">MNQLVQAVDITLRTRDQMLDRFGHHTNQGLVPRWPVLLQVAESTVIIRFDRTPLARSRFSTAIFRYSIVRLDGSSAYTIPPTASISTERSYTNAERIAITIAFSEPCTGQGGFKCINVSTCDIVIDGLAAQVDASTFHIVKPDIKYRLTVVLSSKIVYEPVIVKMVDNFCTDQAGNSFIRTNSSDLIVHVDRRPVEVDLWTSVPSYELKLRNVSRTQIITVKLQYASIVGRSGTPVSYVTPITFMYDTKRLNVRLSTNSPRVTKESNIDVLVEFMKPVFGFQTSGVETGGGRIIRQVFRELSKSMYSVRITGTAHGVISVLVPEAIVNDVAGNQNLASNRIEVRQFLSSLHISSSFCYMLSIGRDSTDSSPAISVALHSFVTAGLLTTSLAAALFSLSSANLCAIGALTRGTTDIVVSDPSMNLLGMVGHLQVFVLSDWISVSLPISYSETTKGLRWLIPHEKLPWKKEKIQNNDSPGQHYKLSLKARNFSFGHHYEKETDLTKELNLNTSSYLEPKFPSTTDLALEVNKLHGKQNLSMISKPYGKPLESNEYSIYFLRGEPLPALLKNKEKYTRWKDLEMNLFWLGMAGGGLLIIHTLILLFLRWRTGSTIHGTLSVPKFELFLLIFMIPCICQSSAFIIRGGTTRGIITGCFLLAIPTALILSVCLFLVKTIFVGGLVQYKEVKHTGKSESCHSKLLALLFFGRPTKGRWFLREGTSSFLLRFGFLFEDRKGPPVFVLVDKNDPTRVPKWIDSGQSGIGRMRALNFYDGNEETQISMSKKLLGCARSAYLILDLLRRVGFGIISGAYSSRRQSQGIIALVLTVGQLLYLVTLQPYIRRGIHAVESVSLLCEAAIFGLSLSVVHSNPFKEQTMGFIMLSLLFISFLSQLVSEWYILVRWLLRLPQSSTPSFKLGVKFIAKGLVLPFLPRKYWQTLLPGSSQPSTGFVPVLPTSPETEFIRENEALQHVNPLSSMTATVALVLSTGSQVLQTTEQTSCAQGPSENRQNRLGPKSELRKLRELAKASFKGSSKDEGSSSYAPKEQSGLNEPSSSNTSQSSSPRKRLTV</sequence>
<dbReference type="EMBL" id="JADFTS010000001">
    <property type="protein sequence ID" value="KAF9625909.1"/>
    <property type="molecule type" value="Genomic_DNA"/>
</dbReference>
<dbReference type="PANTHER" id="PTHR34677">
    <property type="match status" value="1"/>
</dbReference>
<keyword evidence="4" id="KW-1185">Reference proteome</keyword>
<feature type="compositionally biased region" description="Basic and acidic residues" evidence="1">
    <location>
        <begin position="1012"/>
        <end position="1023"/>
    </location>
</feature>
<feature type="transmembrane region" description="Helical" evidence="2">
    <location>
        <begin position="583"/>
        <end position="603"/>
    </location>
</feature>
<feature type="transmembrane region" description="Helical" evidence="2">
    <location>
        <begin position="623"/>
        <end position="643"/>
    </location>
</feature>
<feature type="compositionally biased region" description="Low complexity" evidence="1">
    <location>
        <begin position="1051"/>
        <end position="1060"/>
    </location>
</feature>
<feature type="transmembrane region" description="Helical" evidence="2">
    <location>
        <begin position="815"/>
        <end position="832"/>
    </location>
</feature>